<dbReference type="AlphaFoldDB" id="A0A4R6YMT9"/>
<protein>
    <recommendedName>
        <fullName evidence="4">Lipoprotein</fullName>
    </recommendedName>
</protein>
<dbReference type="EMBL" id="SNZH01000018">
    <property type="protein sequence ID" value="TDR38866.1"/>
    <property type="molecule type" value="Genomic_DNA"/>
</dbReference>
<evidence type="ECO:0000313" key="3">
    <source>
        <dbReference type="Proteomes" id="UP000295293"/>
    </source>
</evidence>
<accession>A0A4R6YMT9</accession>
<dbReference type="PROSITE" id="PS51257">
    <property type="entry name" value="PROKAR_LIPOPROTEIN"/>
    <property type="match status" value="1"/>
</dbReference>
<keyword evidence="1" id="KW-0732">Signal</keyword>
<dbReference type="OrthoDB" id="5948002at2"/>
<dbReference type="RefSeq" id="WP_133821089.1">
    <property type="nucleotide sequence ID" value="NZ_SNZH01000018.1"/>
</dbReference>
<comment type="caution">
    <text evidence="2">The sequence shown here is derived from an EMBL/GenBank/DDBJ whole genome shotgun (WGS) entry which is preliminary data.</text>
</comment>
<evidence type="ECO:0000256" key="1">
    <source>
        <dbReference type="SAM" id="SignalP"/>
    </source>
</evidence>
<name>A0A4R6YMT9_9GAMM</name>
<reference evidence="2 3" key="1">
    <citation type="submission" date="2019-03" db="EMBL/GenBank/DDBJ databases">
        <title>Genomic Encyclopedia of Type Strains, Phase IV (KMG-IV): sequencing the most valuable type-strain genomes for metagenomic binning, comparative biology and taxonomic classification.</title>
        <authorList>
            <person name="Goeker M."/>
        </authorList>
    </citation>
    <scope>NUCLEOTIDE SEQUENCE [LARGE SCALE GENOMIC DNA]</scope>
    <source>
        <strain evidence="2 3">DSM 21667</strain>
    </source>
</reference>
<evidence type="ECO:0008006" key="4">
    <source>
        <dbReference type="Google" id="ProtNLM"/>
    </source>
</evidence>
<gene>
    <name evidence="2" type="ORF">DFR29_1189</name>
</gene>
<sequence length="242" mass="26538">MFGQRWSVLLLSTVLLSACGSPAPPPPPAPTPAQQQAGQAAEKLQMYEQLRAAGKGDLAAEIGADIVARFPGTPAAVEVGKTLPELQQQARQGAETRRLERLWTYQESPVEKGKPARQFHVSIYAKGSPTSEGPQRVTLFIRQHPEWGQSTYLMRDESGFLCARDCALTLRFDDGKPERWAATIPPTGEPAIFIDKNEALVARLLKAKTLSIDTEWKDQGKKTLEFELAGLNPAKLPPAKKK</sequence>
<evidence type="ECO:0000313" key="2">
    <source>
        <dbReference type="EMBL" id="TDR38866.1"/>
    </source>
</evidence>
<organism evidence="2 3">
    <name type="scientific">Tahibacter aquaticus</name>
    <dbReference type="NCBI Taxonomy" id="520092"/>
    <lineage>
        <taxon>Bacteria</taxon>
        <taxon>Pseudomonadati</taxon>
        <taxon>Pseudomonadota</taxon>
        <taxon>Gammaproteobacteria</taxon>
        <taxon>Lysobacterales</taxon>
        <taxon>Rhodanobacteraceae</taxon>
        <taxon>Tahibacter</taxon>
    </lineage>
</organism>
<feature type="chain" id="PRO_5020782046" description="Lipoprotein" evidence="1">
    <location>
        <begin position="24"/>
        <end position="242"/>
    </location>
</feature>
<feature type="signal peptide" evidence="1">
    <location>
        <begin position="1"/>
        <end position="23"/>
    </location>
</feature>
<proteinExistence type="predicted"/>
<keyword evidence="3" id="KW-1185">Reference proteome</keyword>
<dbReference type="Proteomes" id="UP000295293">
    <property type="component" value="Unassembled WGS sequence"/>
</dbReference>